<dbReference type="InterPro" id="IPR000719">
    <property type="entry name" value="Prot_kinase_dom"/>
</dbReference>
<dbReference type="PROSITE" id="PS50011">
    <property type="entry name" value="PROTEIN_KINASE_DOM"/>
    <property type="match status" value="1"/>
</dbReference>
<evidence type="ECO:0000313" key="2">
    <source>
        <dbReference type="EMBL" id="CRX38210.1"/>
    </source>
</evidence>
<dbReference type="Gene3D" id="1.10.510.10">
    <property type="entry name" value="Transferase(Phosphotransferase) domain 1"/>
    <property type="match status" value="1"/>
</dbReference>
<protein>
    <submittedName>
        <fullName evidence="2">Protein tyrosine kinase</fullName>
    </submittedName>
</protein>
<keyword evidence="2" id="KW-0808">Transferase</keyword>
<dbReference type="EMBL" id="CWGJ01000011">
    <property type="protein sequence ID" value="CRX38210.1"/>
    <property type="molecule type" value="Genomic_DNA"/>
</dbReference>
<dbReference type="SMART" id="SM00220">
    <property type="entry name" value="S_TKc"/>
    <property type="match status" value="1"/>
</dbReference>
<evidence type="ECO:0000313" key="3">
    <source>
        <dbReference type="Proteomes" id="UP000220251"/>
    </source>
</evidence>
<dbReference type="Proteomes" id="UP000220251">
    <property type="component" value="Unassembled WGS sequence"/>
</dbReference>
<dbReference type="SUPFAM" id="SSF56112">
    <property type="entry name" value="Protein kinase-like (PK-like)"/>
    <property type="match status" value="1"/>
</dbReference>
<dbReference type="InterPro" id="IPR008271">
    <property type="entry name" value="Ser/Thr_kinase_AS"/>
</dbReference>
<evidence type="ECO:0000259" key="1">
    <source>
        <dbReference type="PROSITE" id="PS50011"/>
    </source>
</evidence>
<dbReference type="OrthoDB" id="21255at2"/>
<keyword evidence="3" id="KW-1185">Reference proteome</keyword>
<dbReference type="PROSITE" id="PS00108">
    <property type="entry name" value="PROTEIN_KINASE_ST"/>
    <property type="match status" value="1"/>
</dbReference>
<dbReference type="Pfam" id="PF00069">
    <property type="entry name" value="Pkinase"/>
    <property type="match status" value="1"/>
</dbReference>
<dbReference type="GO" id="GO:0005524">
    <property type="term" value="F:ATP binding"/>
    <property type="evidence" value="ECO:0007669"/>
    <property type="project" value="InterPro"/>
</dbReference>
<proteinExistence type="predicted"/>
<dbReference type="GO" id="GO:0004674">
    <property type="term" value="F:protein serine/threonine kinase activity"/>
    <property type="evidence" value="ECO:0007669"/>
    <property type="project" value="TreeGrafter"/>
</dbReference>
<dbReference type="InterPro" id="IPR011009">
    <property type="entry name" value="Kinase-like_dom_sf"/>
</dbReference>
<feature type="domain" description="Protein kinase" evidence="1">
    <location>
        <begin position="44"/>
        <end position="375"/>
    </location>
</feature>
<dbReference type="AlphaFoldDB" id="A0A0H5E4P7"/>
<accession>A0A0H5E4P7</accession>
<dbReference type="InterPro" id="IPR051681">
    <property type="entry name" value="Ser/Thr_Kinases-Pseudokinases"/>
</dbReference>
<gene>
    <name evidence="2" type="ORF">ELAC_0861</name>
</gene>
<dbReference type="RefSeq" id="WP_098038059.1">
    <property type="nucleotide sequence ID" value="NZ_CWGJ01000011.1"/>
</dbReference>
<organism evidence="2 3">
    <name type="scientific">Estrella lausannensis</name>
    <dbReference type="NCBI Taxonomy" id="483423"/>
    <lineage>
        <taxon>Bacteria</taxon>
        <taxon>Pseudomonadati</taxon>
        <taxon>Chlamydiota</taxon>
        <taxon>Chlamydiia</taxon>
        <taxon>Parachlamydiales</taxon>
        <taxon>Candidatus Criblamydiaceae</taxon>
        <taxon>Estrella</taxon>
    </lineage>
</organism>
<reference evidence="3" key="1">
    <citation type="submission" date="2015-06" db="EMBL/GenBank/DDBJ databases">
        <authorList>
            <person name="Bertelli C."/>
        </authorList>
    </citation>
    <scope>NUCLEOTIDE SEQUENCE [LARGE SCALE GENOMIC DNA]</scope>
    <source>
        <strain evidence="3">CRIB-30</strain>
    </source>
</reference>
<sequence length="377" mass="41944">MDHMRVGASKISQAVNYLQEGVGKLMQRAPSPKEFKTNKVGLDKLGFKVLASGAEKHVLIPKNSIKASGSEAPEKVFYVPVRKYFFSKEKALKGEHAKMEDIKSRVPNGKYLAVESKVVEDRAKFGGTFALEVDAAVNDFEKELRKSDSTLQQRLSFCTDYARGMRDLHSAGYAYGDVKPENCLIYQDPATGEKSLKLSDFGKAEQVRPGEEKTYKGNLRFAPPEGKLSQAGDVFSAALVLIRTLEDPLLEHGAPLVPVKEGDRDSKLALDKRRGVEQLIVDHKAFPGIDEPSLSDKLFRRLPRQATLDKQPLENQNKQVEVLSEYVDVLTNSLVVNGMDKEKAAQLNNLLKEMINVSPDQRPNMAQVAERLGTLMR</sequence>
<dbReference type="PANTHER" id="PTHR44329">
    <property type="entry name" value="SERINE/THREONINE-PROTEIN KINASE TNNI3K-RELATED"/>
    <property type="match status" value="1"/>
</dbReference>
<name>A0A0H5E4P7_9BACT</name>
<keyword evidence="2" id="KW-0418">Kinase</keyword>